<name>A0A4Y9Z0B1_9APHY</name>
<proteinExistence type="predicted"/>
<dbReference type="Proteomes" id="UP000298390">
    <property type="component" value="Unassembled WGS sequence"/>
</dbReference>
<dbReference type="AlphaFoldDB" id="A0A4Y9Z0B1"/>
<accession>A0A4Y9Z0B1</accession>
<evidence type="ECO:0000313" key="2">
    <source>
        <dbReference type="Proteomes" id="UP000298390"/>
    </source>
</evidence>
<organism evidence="1 2">
    <name type="scientific">Rhodofomes roseus</name>
    <dbReference type="NCBI Taxonomy" id="34475"/>
    <lineage>
        <taxon>Eukaryota</taxon>
        <taxon>Fungi</taxon>
        <taxon>Dikarya</taxon>
        <taxon>Basidiomycota</taxon>
        <taxon>Agaricomycotina</taxon>
        <taxon>Agaricomycetes</taxon>
        <taxon>Polyporales</taxon>
        <taxon>Rhodofomes</taxon>
    </lineage>
</organism>
<protein>
    <submittedName>
        <fullName evidence="1">Uncharacterized protein</fullName>
    </submittedName>
</protein>
<sequence>MRDGGVEEQDEDMVANLSGGEEAAPSSFEQGVGLMHHAQTPAATPAHVMAATAIAPAATTAIGTAMREKQTDIPD</sequence>
<reference evidence="1 2" key="1">
    <citation type="submission" date="2019-01" db="EMBL/GenBank/DDBJ databases">
        <title>Genome sequencing of the rare red list fungi Fomitopsis rosea.</title>
        <authorList>
            <person name="Buettner E."/>
            <person name="Kellner H."/>
        </authorList>
    </citation>
    <scope>NUCLEOTIDE SEQUENCE [LARGE SCALE GENOMIC DNA]</scope>
    <source>
        <strain evidence="1 2">DSM 105464</strain>
    </source>
</reference>
<dbReference type="EMBL" id="SEKV01000034">
    <property type="protein sequence ID" value="TFY68266.1"/>
    <property type="molecule type" value="Genomic_DNA"/>
</dbReference>
<evidence type="ECO:0000313" key="1">
    <source>
        <dbReference type="EMBL" id="TFY68266.1"/>
    </source>
</evidence>
<comment type="caution">
    <text evidence="1">The sequence shown here is derived from an EMBL/GenBank/DDBJ whole genome shotgun (WGS) entry which is preliminary data.</text>
</comment>
<gene>
    <name evidence="1" type="ORF">EVJ58_g1117</name>
</gene>